<dbReference type="Gene3D" id="3.10.100.10">
    <property type="entry name" value="Mannose-Binding Protein A, subunit A"/>
    <property type="match status" value="1"/>
</dbReference>
<comment type="caution">
    <text evidence="3">The sequence shown here is derived from an EMBL/GenBank/DDBJ whole genome shotgun (WGS) entry which is preliminary data.</text>
</comment>
<reference evidence="3" key="1">
    <citation type="submission" date="2018-11" db="EMBL/GenBank/DDBJ databases">
        <authorList>
            <person name="Alioto T."/>
            <person name="Alioto T."/>
        </authorList>
    </citation>
    <scope>NUCLEOTIDE SEQUENCE</scope>
</reference>
<keyword evidence="1" id="KW-0430">Lectin</keyword>
<sequence>MKIKSPSGVSCAAICNKHTMCSYYSYNDDDKLCVIHSNLEGETTLISDLKWRIYKPAYWIGATDFETEDVWKWNTTQTMVTVTDWSPGQPDNYLGNQDCVQIMTSEGYRWDDNLCEALRAFACEMLTF</sequence>
<dbReference type="CDD" id="cd00037">
    <property type="entry name" value="CLECT"/>
    <property type="match status" value="1"/>
</dbReference>
<dbReference type="InterPro" id="IPR016186">
    <property type="entry name" value="C-type_lectin-like/link_sf"/>
</dbReference>
<dbReference type="GO" id="GO:0030246">
    <property type="term" value="F:carbohydrate binding"/>
    <property type="evidence" value="ECO:0007669"/>
    <property type="project" value="UniProtKB-KW"/>
</dbReference>
<dbReference type="InterPro" id="IPR051663">
    <property type="entry name" value="CLec_Tetranectin-domain"/>
</dbReference>
<dbReference type="InterPro" id="IPR001304">
    <property type="entry name" value="C-type_lectin-like"/>
</dbReference>
<evidence type="ECO:0000256" key="1">
    <source>
        <dbReference type="ARBA" id="ARBA00022734"/>
    </source>
</evidence>
<dbReference type="PANTHER" id="PTHR22799">
    <property type="entry name" value="TETRANECTIN-RELATED"/>
    <property type="match status" value="1"/>
</dbReference>
<evidence type="ECO:0000313" key="4">
    <source>
        <dbReference type="Proteomes" id="UP000596742"/>
    </source>
</evidence>
<dbReference type="SUPFAM" id="SSF56436">
    <property type="entry name" value="C-type lectin-like"/>
    <property type="match status" value="1"/>
</dbReference>
<feature type="domain" description="C-type lectin" evidence="2">
    <location>
        <begin position="21"/>
        <end position="124"/>
    </location>
</feature>
<dbReference type="OrthoDB" id="6271941at2759"/>
<accession>A0A8B6H5D4</accession>
<dbReference type="PROSITE" id="PS50041">
    <property type="entry name" value="C_TYPE_LECTIN_2"/>
    <property type="match status" value="1"/>
</dbReference>
<evidence type="ECO:0000259" key="2">
    <source>
        <dbReference type="PROSITE" id="PS50041"/>
    </source>
</evidence>
<evidence type="ECO:0000313" key="3">
    <source>
        <dbReference type="EMBL" id="VDI74243.1"/>
    </source>
</evidence>
<name>A0A8B6H5D4_MYTGA</name>
<organism evidence="3 4">
    <name type="scientific">Mytilus galloprovincialis</name>
    <name type="common">Mediterranean mussel</name>
    <dbReference type="NCBI Taxonomy" id="29158"/>
    <lineage>
        <taxon>Eukaryota</taxon>
        <taxon>Metazoa</taxon>
        <taxon>Spiralia</taxon>
        <taxon>Lophotrochozoa</taxon>
        <taxon>Mollusca</taxon>
        <taxon>Bivalvia</taxon>
        <taxon>Autobranchia</taxon>
        <taxon>Pteriomorphia</taxon>
        <taxon>Mytilida</taxon>
        <taxon>Mytiloidea</taxon>
        <taxon>Mytilidae</taxon>
        <taxon>Mytilinae</taxon>
        <taxon>Mytilus</taxon>
    </lineage>
</organism>
<gene>
    <name evidence="3" type="ORF">MGAL_10B020441</name>
</gene>
<dbReference type="Pfam" id="PF00059">
    <property type="entry name" value="Lectin_C"/>
    <property type="match status" value="1"/>
</dbReference>
<proteinExistence type="predicted"/>
<protein>
    <recommendedName>
        <fullName evidence="2">C-type lectin domain-containing protein</fullName>
    </recommendedName>
</protein>
<dbReference type="Proteomes" id="UP000596742">
    <property type="component" value="Unassembled WGS sequence"/>
</dbReference>
<dbReference type="PANTHER" id="PTHR22799:SF6">
    <property type="entry name" value="C-TYPE LECTIN DOMAIN FAMILY 4 MEMBER M-LIKE"/>
    <property type="match status" value="1"/>
</dbReference>
<keyword evidence="4" id="KW-1185">Reference proteome</keyword>
<dbReference type="AlphaFoldDB" id="A0A8B6H5D4"/>
<dbReference type="InterPro" id="IPR016187">
    <property type="entry name" value="CTDL_fold"/>
</dbReference>
<dbReference type="EMBL" id="UYJE01009533">
    <property type="protein sequence ID" value="VDI74243.1"/>
    <property type="molecule type" value="Genomic_DNA"/>
</dbReference>